<protein>
    <submittedName>
        <fullName evidence="7">TM2 domain-containing membrane protein YozV</fullName>
    </submittedName>
</protein>
<keyword evidence="4 5" id="KW-0472">Membrane</keyword>
<dbReference type="EMBL" id="JACHWY010000001">
    <property type="protein sequence ID" value="MBB3046190.1"/>
    <property type="molecule type" value="Genomic_DNA"/>
</dbReference>
<evidence type="ECO:0000313" key="8">
    <source>
        <dbReference type="Proteomes" id="UP000537130"/>
    </source>
</evidence>
<sequence>MKGVVLDFNEDTSRGVIAADDGRRYEFAGINWLSERYPGSGMHVDFEAAETSAENIYLDPCYVKHPEKERITAALLAFFFGWLGVHKFYLGHRQPAAIMLCVSLGGLLLFAIPTLIMMMVGFIEFIIYVTSSDENFDRVYIHGNRDWF</sequence>
<accession>A0A7W4Z5S9</accession>
<evidence type="ECO:0000313" key="7">
    <source>
        <dbReference type="EMBL" id="MBB3046190.1"/>
    </source>
</evidence>
<evidence type="ECO:0000256" key="5">
    <source>
        <dbReference type="SAM" id="Phobius"/>
    </source>
</evidence>
<proteinExistence type="predicted"/>
<dbReference type="RefSeq" id="WP_183408889.1">
    <property type="nucleotide sequence ID" value="NZ_JACHWY010000001.1"/>
</dbReference>
<feature type="transmembrane region" description="Helical" evidence="5">
    <location>
        <begin position="71"/>
        <end position="90"/>
    </location>
</feature>
<keyword evidence="3 5" id="KW-1133">Transmembrane helix</keyword>
<evidence type="ECO:0000259" key="6">
    <source>
        <dbReference type="Pfam" id="PF05154"/>
    </source>
</evidence>
<dbReference type="AlphaFoldDB" id="A0A7W4Z5S9"/>
<dbReference type="GO" id="GO:0016020">
    <property type="term" value="C:membrane"/>
    <property type="evidence" value="ECO:0007669"/>
    <property type="project" value="UniProtKB-SubCell"/>
</dbReference>
<organism evidence="7 8">
    <name type="scientific">Litorivivens lipolytica</name>
    <dbReference type="NCBI Taxonomy" id="1524264"/>
    <lineage>
        <taxon>Bacteria</taxon>
        <taxon>Pseudomonadati</taxon>
        <taxon>Pseudomonadota</taxon>
        <taxon>Gammaproteobacteria</taxon>
        <taxon>Litorivivens</taxon>
    </lineage>
</organism>
<evidence type="ECO:0000256" key="2">
    <source>
        <dbReference type="ARBA" id="ARBA00022692"/>
    </source>
</evidence>
<dbReference type="InterPro" id="IPR007829">
    <property type="entry name" value="TM2"/>
</dbReference>
<comment type="caution">
    <text evidence="7">The sequence shown here is derived from an EMBL/GenBank/DDBJ whole genome shotgun (WGS) entry which is preliminary data.</text>
</comment>
<reference evidence="7 8" key="1">
    <citation type="submission" date="2020-08" db="EMBL/GenBank/DDBJ databases">
        <title>Genomic Encyclopedia of Type Strains, Phase III (KMG-III): the genomes of soil and plant-associated and newly described type strains.</title>
        <authorList>
            <person name="Whitman W."/>
        </authorList>
    </citation>
    <scope>NUCLEOTIDE SEQUENCE [LARGE SCALE GENOMIC DNA]</scope>
    <source>
        <strain evidence="7 8">CECT 8654</strain>
    </source>
</reference>
<feature type="domain" description="TM2" evidence="6">
    <location>
        <begin position="67"/>
        <end position="112"/>
    </location>
</feature>
<feature type="transmembrane region" description="Helical" evidence="5">
    <location>
        <begin position="96"/>
        <end position="129"/>
    </location>
</feature>
<gene>
    <name evidence="7" type="ORF">FHR99_000426</name>
</gene>
<name>A0A7W4Z5S9_9GAMM</name>
<dbReference type="Proteomes" id="UP000537130">
    <property type="component" value="Unassembled WGS sequence"/>
</dbReference>
<evidence type="ECO:0000256" key="3">
    <source>
        <dbReference type="ARBA" id="ARBA00022989"/>
    </source>
</evidence>
<comment type="subcellular location">
    <subcellularLocation>
        <location evidence="1">Membrane</location>
        <topology evidence="1">Multi-pass membrane protein</topology>
    </subcellularLocation>
</comment>
<evidence type="ECO:0000256" key="4">
    <source>
        <dbReference type="ARBA" id="ARBA00023136"/>
    </source>
</evidence>
<keyword evidence="8" id="KW-1185">Reference proteome</keyword>
<dbReference type="Pfam" id="PF05154">
    <property type="entry name" value="TM2"/>
    <property type="match status" value="1"/>
</dbReference>
<keyword evidence="2 5" id="KW-0812">Transmembrane</keyword>
<evidence type="ECO:0000256" key="1">
    <source>
        <dbReference type="ARBA" id="ARBA00004141"/>
    </source>
</evidence>